<reference evidence="11" key="1">
    <citation type="submission" date="2023-07" db="EMBL/GenBank/DDBJ databases">
        <authorList>
            <consortium name="CYATHOMIX"/>
        </authorList>
    </citation>
    <scope>NUCLEOTIDE SEQUENCE</scope>
    <source>
        <strain evidence="11">N/A</strain>
    </source>
</reference>
<dbReference type="GO" id="GO:0004930">
    <property type="term" value="F:G protein-coupled receptor activity"/>
    <property type="evidence" value="ECO:0007669"/>
    <property type="project" value="UniProtKB-KW"/>
</dbReference>
<dbReference type="InterPro" id="IPR017452">
    <property type="entry name" value="GPCR_Rhodpsn_7TM"/>
</dbReference>
<keyword evidence="12" id="KW-1185">Reference proteome</keyword>
<dbReference type="Pfam" id="PF00001">
    <property type="entry name" value="7tm_1"/>
    <property type="match status" value="1"/>
</dbReference>
<feature type="transmembrane region" description="Helical" evidence="9">
    <location>
        <begin position="257"/>
        <end position="279"/>
    </location>
</feature>
<dbReference type="Proteomes" id="UP001176961">
    <property type="component" value="Unassembled WGS sequence"/>
</dbReference>
<comment type="caution">
    <text evidence="11">The sequence shown here is derived from an EMBL/GenBank/DDBJ whole genome shotgun (WGS) entry which is preliminary data.</text>
</comment>
<dbReference type="PROSITE" id="PS50262">
    <property type="entry name" value="G_PROTEIN_RECEP_F1_2"/>
    <property type="match status" value="1"/>
</dbReference>
<dbReference type="EMBL" id="CATQJL010000112">
    <property type="protein sequence ID" value="CAJ0594232.1"/>
    <property type="molecule type" value="Genomic_DNA"/>
</dbReference>
<feature type="compositionally biased region" description="Basic residues" evidence="8">
    <location>
        <begin position="462"/>
        <end position="476"/>
    </location>
</feature>
<keyword evidence="3 9" id="KW-1133">Transmembrane helix</keyword>
<feature type="transmembrane region" description="Helical" evidence="9">
    <location>
        <begin position="304"/>
        <end position="329"/>
    </location>
</feature>
<dbReference type="SUPFAM" id="SSF81321">
    <property type="entry name" value="Family A G protein-coupled receptor-like"/>
    <property type="match status" value="1"/>
</dbReference>
<organism evidence="11 12">
    <name type="scientific">Cylicocyclus nassatus</name>
    <name type="common">Nematode worm</name>
    <dbReference type="NCBI Taxonomy" id="53992"/>
    <lineage>
        <taxon>Eukaryota</taxon>
        <taxon>Metazoa</taxon>
        <taxon>Ecdysozoa</taxon>
        <taxon>Nematoda</taxon>
        <taxon>Chromadorea</taxon>
        <taxon>Rhabditida</taxon>
        <taxon>Rhabditina</taxon>
        <taxon>Rhabditomorpha</taxon>
        <taxon>Strongyloidea</taxon>
        <taxon>Strongylidae</taxon>
        <taxon>Cylicocyclus</taxon>
    </lineage>
</organism>
<feature type="transmembrane region" description="Helical" evidence="9">
    <location>
        <begin position="64"/>
        <end position="92"/>
    </location>
</feature>
<feature type="transmembrane region" description="Helical" evidence="9">
    <location>
        <begin position="33"/>
        <end position="52"/>
    </location>
</feature>
<feature type="transmembrane region" description="Helical" evidence="9">
    <location>
        <begin position="156"/>
        <end position="179"/>
    </location>
</feature>
<evidence type="ECO:0000259" key="10">
    <source>
        <dbReference type="PROSITE" id="PS50262"/>
    </source>
</evidence>
<keyword evidence="4" id="KW-0297">G-protein coupled receptor</keyword>
<evidence type="ECO:0000256" key="4">
    <source>
        <dbReference type="ARBA" id="ARBA00023040"/>
    </source>
</evidence>
<comment type="subcellular location">
    <subcellularLocation>
        <location evidence="1">Membrane</location>
        <topology evidence="1">Multi-pass membrane protein</topology>
    </subcellularLocation>
</comment>
<dbReference type="InterPro" id="IPR000276">
    <property type="entry name" value="GPCR_Rhodpsn"/>
</dbReference>
<keyword evidence="6" id="KW-0675">Receptor</keyword>
<keyword evidence="2 9" id="KW-0812">Transmembrane</keyword>
<feature type="transmembrane region" description="Helical" evidence="9">
    <location>
        <begin position="205"/>
        <end position="223"/>
    </location>
</feature>
<name>A0AA36M1A1_CYLNA</name>
<dbReference type="CDD" id="cd00637">
    <property type="entry name" value="7tm_classA_rhodopsin-like"/>
    <property type="match status" value="1"/>
</dbReference>
<evidence type="ECO:0000256" key="5">
    <source>
        <dbReference type="ARBA" id="ARBA00023136"/>
    </source>
</evidence>
<gene>
    <name evidence="11" type="ORF">CYNAS_LOCUS6215</name>
</gene>
<evidence type="ECO:0000256" key="9">
    <source>
        <dbReference type="SAM" id="Phobius"/>
    </source>
</evidence>
<proteinExistence type="predicted"/>
<feature type="domain" description="G-protein coupled receptors family 1 profile" evidence="10">
    <location>
        <begin position="46"/>
        <end position="320"/>
    </location>
</feature>
<evidence type="ECO:0000256" key="7">
    <source>
        <dbReference type="ARBA" id="ARBA00023224"/>
    </source>
</evidence>
<feature type="region of interest" description="Disordered" evidence="8">
    <location>
        <begin position="394"/>
        <end position="476"/>
    </location>
</feature>
<sequence>MVVRYVEYVSEDDVLADIAIKSSTSASLRTSNAILLTALLLASYILNIILLTTIYTNKKFRASLIYIIFAHISLVNLVDLSFSVLISMLFVANGNWLFGDEWCKISTAAQEFCHLYTMLLLMLAAVERAVGLSFEPRVFINQRVYEQPPFFTLKRILVFALLLAIVSLAVSIPSATGLLPVKPFRNRYVCSVSSGAPLGYTLTRAVLYIGCLCVLLVCLSAIFKKRVGISIPQQTSDYSEFINRNRAKQEFLSRAKLVVFLVCIFILVAGPYISLTFTFEICNSLELGSGNGPLLDIPQDADTLITWLMFLFPLLSPIAILCWCTDVWLYTKELFCCRSDNPGSVGYFANGYNKGMPAMPPVMTLVATPQGLQLRLPKPLPNNSQDVRQNNMLTVPERDPPLQDKPSPSRDNSQEPNADNKPEQAATSSKENSKPAVKKKSQSKIKSPTPIGQLKSTTPRRNGGKVKKRTNTRRPR</sequence>
<dbReference type="AlphaFoldDB" id="A0AA36M1A1"/>
<keyword evidence="5 9" id="KW-0472">Membrane</keyword>
<evidence type="ECO:0000256" key="2">
    <source>
        <dbReference type="ARBA" id="ARBA00022692"/>
    </source>
</evidence>
<evidence type="ECO:0000256" key="8">
    <source>
        <dbReference type="SAM" id="MobiDB-lite"/>
    </source>
</evidence>
<evidence type="ECO:0000256" key="1">
    <source>
        <dbReference type="ARBA" id="ARBA00004141"/>
    </source>
</evidence>
<evidence type="ECO:0000313" key="11">
    <source>
        <dbReference type="EMBL" id="CAJ0594232.1"/>
    </source>
</evidence>
<keyword evidence="7" id="KW-0807">Transducer</keyword>
<dbReference type="PANTHER" id="PTHR24238">
    <property type="entry name" value="G-PROTEIN COUPLED RECEPTOR"/>
    <property type="match status" value="1"/>
</dbReference>
<accession>A0AA36M1A1</accession>
<evidence type="ECO:0000256" key="6">
    <source>
        <dbReference type="ARBA" id="ARBA00023170"/>
    </source>
</evidence>
<dbReference type="Gene3D" id="1.20.1070.10">
    <property type="entry name" value="Rhodopsin 7-helix transmembrane proteins"/>
    <property type="match status" value="1"/>
</dbReference>
<dbReference type="GO" id="GO:0016020">
    <property type="term" value="C:membrane"/>
    <property type="evidence" value="ECO:0007669"/>
    <property type="project" value="UniProtKB-SubCell"/>
</dbReference>
<evidence type="ECO:0000256" key="3">
    <source>
        <dbReference type="ARBA" id="ARBA00022989"/>
    </source>
</evidence>
<evidence type="ECO:0000313" key="12">
    <source>
        <dbReference type="Proteomes" id="UP001176961"/>
    </source>
</evidence>
<protein>
    <recommendedName>
        <fullName evidence="10">G-protein coupled receptors family 1 profile domain-containing protein</fullName>
    </recommendedName>
</protein>